<evidence type="ECO:0000313" key="3">
    <source>
        <dbReference type="Proteomes" id="UP000828390"/>
    </source>
</evidence>
<dbReference type="AlphaFoldDB" id="A0A9D4E8G0"/>
<keyword evidence="3" id="KW-1185">Reference proteome</keyword>
<evidence type="ECO:0000313" key="2">
    <source>
        <dbReference type="EMBL" id="KAH3774161.1"/>
    </source>
</evidence>
<dbReference type="EMBL" id="JAIWYP010000009">
    <property type="protein sequence ID" value="KAH3774161.1"/>
    <property type="molecule type" value="Genomic_DNA"/>
</dbReference>
<sequence length="85" mass="9203">MGVSDITVDENVPSTIACYVDSNPGATISLLKAGVRMNRTENSHRLESTLRNYCNDSGVYTCSSVNDHNIDGASIRNINLNVQIS</sequence>
<feature type="domain" description="Ig-like" evidence="1">
    <location>
        <begin position="1"/>
        <end position="79"/>
    </location>
</feature>
<dbReference type="InterPro" id="IPR007110">
    <property type="entry name" value="Ig-like_dom"/>
</dbReference>
<reference evidence="2" key="1">
    <citation type="journal article" date="2019" name="bioRxiv">
        <title>The Genome of the Zebra Mussel, Dreissena polymorpha: A Resource for Invasive Species Research.</title>
        <authorList>
            <person name="McCartney M.A."/>
            <person name="Auch B."/>
            <person name="Kono T."/>
            <person name="Mallez S."/>
            <person name="Zhang Y."/>
            <person name="Obille A."/>
            <person name="Becker A."/>
            <person name="Abrahante J.E."/>
            <person name="Garbe J."/>
            <person name="Badalamenti J.P."/>
            <person name="Herman A."/>
            <person name="Mangelson H."/>
            <person name="Liachko I."/>
            <person name="Sullivan S."/>
            <person name="Sone E.D."/>
            <person name="Koren S."/>
            <person name="Silverstein K.A.T."/>
            <person name="Beckman K.B."/>
            <person name="Gohl D.M."/>
        </authorList>
    </citation>
    <scope>NUCLEOTIDE SEQUENCE</scope>
    <source>
        <strain evidence="2">Duluth1</strain>
        <tissue evidence="2">Whole animal</tissue>
    </source>
</reference>
<dbReference type="Gene3D" id="2.60.40.10">
    <property type="entry name" value="Immunoglobulins"/>
    <property type="match status" value="1"/>
</dbReference>
<dbReference type="InterPro" id="IPR036179">
    <property type="entry name" value="Ig-like_dom_sf"/>
</dbReference>
<organism evidence="2 3">
    <name type="scientific">Dreissena polymorpha</name>
    <name type="common">Zebra mussel</name>
    <name type="synonym">Mytilus polymorpha</name>
    <dbReference type="NCBI Taxonomy" id="45954"/>
    <lineage>
        <taxon>Eukaryota</taxon>
        <taxon>Metazoa</taxon>
        <taxon>Spiralia</taxon>
        <taxon>Lophotrochozoa</taxon>
        <taxon>Mollusca</taxon>
        <taxon>Bivalvia</taxon>
        <taxon>Autobranchia</taxon>
        <taxon>Heteroconchia</taxon>
        <taxon>Euheterodonta</taxon>
        <taxon>Imparidentia</taxon>
        <taxon>Neoheterodontei</taxon>
        <taxon>Myida</taxon>
        <taxon>Dreissenoidea</taxon>
        <taxon>Dreissenidae</taxon>
        <taxon>Dreissena</taxon>
    </lineage>
</organism>
<proteinExistence type="predicted"/>
<name>A0A9D4E8G0_DREPO</name>
<comment type="caution">
    <text evidence="2">The sequence shown here is derived from an EMBL/GenBank/DDBJ whole genome shotgun (WGS) entry which is preliminary data.</text>
</comment>
<gene>
    <name evidence="2" type="ORF">DPMN_175535</name>
</gene>
<accession>A0A9D4E8G0</accession>
<evidence type="ECO:0000259" key="1">
    <source>
        <dbReference type="PROSITE" id="PS50835"/>
    </source>
</evidence>
<reference evidence="2" key="2">
    <citation type="submission" date="2020-11" db="EMBL/GenBank/DDBJ databases">
        <authorList>
            <person name="McCartney M.A."/>
            <person name="Auch B."/>
            <person name="Kono T."/>
            <person name="Mallez S."/>
            <person name="Becker A."/>
            <person name="Gohl D.M."/>
            <person name="Silverstein K.A.T."/>
            <person name="Koren S."/>
            <person name="Bechman K.B."/>
            <person name="Herman A."/>
            <person name="Abrahante J.E."/>
            <person name="Garbe J."/>
        </authorList>
    </citation>
    <scope>NUCLEOTIDE SEQUENCE</scope>
    <source>
        <strain evidence="2">Duluth1</strain>
        <tissue evidence="2">Whole animal</tissue>
    </source>
</reference>
<dbReference type="Proteomes" id="UP000828390">
    <property type="component" value="Unassembled WGS sequence"/>
</dbReference>
<protein>
    <recommendedName>
        <fullName evidence="1">Ig-like domain-containing protein</fullName>
    </recommendedName>
</protein>
<dbReference type="SUPFAM" id="SSF48726">
    <property type="entry name" value="Immunoglobulin"/>
    <property type="match status" value="1"/>
</dbReference>
<dbReference type="InterPro" id="IPR013783">
    <property type="entry name" value="Ig-like_fold"/>
</dbReference>
<dbReference type="PROSITE" id="PS50835">
    <property type="entry name" value="IG_LIKE"/>
    <property type="match status" value="1"/>
</dbReference>